<evidence type="ECO:0000313" key="3">
    <source>
        <dbReference type="EMBL" id="KAL1529960.1"/>
    </source>
</evidence>
<dbReference type="PANTHER" id="PTHR36135">
    <property type="entry name" value="FIBROUS SHEATH CABYR-BINDING PROTEIN"/>
    <property type="match status" value="1"/>
</dbReference>
<dbReference type="GO" id="GO:0005509">
    <property type="term" value="F:calcium ion binding"/>
    <property type="evidence" value="ECO:0007669"/>
    <property type="project" value="InterPro"/>
</dbReference>
<reference evidence="3 4" key="1">
    <citation type="journal article" date="2024" name="Science">
        <title>Giant polyketide synthase enzymes in the biosynthesis of giant marine polyether toxins.</title>
        <authorList>
            <person name="Fallon T.R."/>
            <person name="Shende V.V."/>
            <person name="Wierzbicki I.H."/>
            <person name="Pendleton A.L."/>
            <person name="Watervoot N.F."/>
            <person name="Auber R.P."/>
            <person name="Gonzalez D.J."/>
            <person name="Wisecaver J.H."/>
            <person name="Moore B.S."/>
        </authorList>
    </citation>
    <scope>NUCLEOTIDE SEQUENCE [LARGE SCALE GENOMIC DNA]</scope>
    <source>
        <strain evidence="3 4">12B1</strain>
    </source>
</reference>
<protein>
    <recommendedName>
        <fullName evidence="2">SGF29 C-terminal domain-containing protein</fullName>
    </recommendedName>
</protein>
<dbReference type="AlphaFoldDB" id="A0AB34KBX7"/>
<comment type="caution">
    <text evidence="3">The sequence shown here is derived from an EMBL/GenBank/DDBJ whole genome shotgun (WGS) entry which is preliminary data.</text>
</comment>
<dbReference type="GO" id="GO:0033234">
    <property type="term" value="P:negative regulation of protein sumoylation"/>
    <property type="evidence" value="ECO:0007669"/>
    <property type="project" value="InterPro"/>
</dbReference>
<dbReference type="Gene3D" id="2.30.30.140">
    <property type="match status" value="1"/>
</dbReference>
<proteinExistence type="predicted"/>
<organism evidence="3 4">
    <name type="scientific">Prymnesium parvum</name>
    <name type="common">Toxic golden alga</name>
    <dbReference type="NCBI Taxonomy" id="97485"/>
    <lineage>
        <taxon>Eukaryota</taxon>
        <taxon>Haptista</taxon>
        <taxon>Haptophyta</taxon>
        <taxon>Prymnesiophyceae</taxon>
        <taxon>Prymnesiales</taxon>
        <taxon>Prymnesiaceae</taxon>
        <taxon>Prymnesium</taxon>
    </lineage>
</organism>
<feature type="domain" description="SGF29 C-terminal" evidence="2">
    <location>
        <begin position="23"/>
        <end position="162"/>
    </location>
</feature>
<accession>A0AB34KBX7</accession>
<keyword evidence="4" id="KW-1185">Reference proteome</keyword>
<evidence type="ECO:0000256" key="1">
    <source>
        <dbReference type="SAM" id="MobiDB-lite"/>
    </source>
</evidence>
<evidence type="ECO:0000259" key="2">
    <source>
        <dbReference type="PROSITE" id="PS51518"/>
    </source>
</evidence>
<name>A0AB34KBX7_PRYPA</name>
<evidence type="ECO:0000313" key="4">
    <source>
        <dbReference type="Proteomes" id="UP001515480"/>
    </source>
</evidence>
<sequence length="481" mass="54740">MEEGSRSSDQMVTIRLRGSHSLVDPLFILGTHVVAKVHDKNADDESQTEYLLALVVGYHQERNEYTVWDVDVEPEHPSGKHYCVPCTDLARFPRRRTYVKGQHVLSRWPIDGDPKTMSSVFYSVEICGTIDQNSVQVRSNQDDSITVVDILDIALPPELPEPDMEELKRLRKMLRKKEKGITPAAGLPEPDVDELKRLRKIARTEEKAREKLVEQKSMEQKSVQHKNVEHTSVELKSVEHKSSEHKPLEHKSVELKAVEHMAVEYKPLEQKSVELKAVERMTVEHKTVEHKSVELKAVERMAVEHTTVEHKSVELKAVERMAVEHTTVEHKSVELAVEHMAVEHKTVEHKSVERMAVERMAVEHMGVEHKSVEHESVELMTVEHKPVEHIESALHTAEPEEQQQIREWRVRLGLAPEPWAPPRGGSAGEVPAPAPALCELVADNLPPDAHLKSFKLKAPKQRRVVPTMFAEEMDFDTACSN</sequence>
<dbReference type="Proteomes" id="UP001515480">
    <property type="component" value="Unassembled WGS sequence"/>
</dbReference>
<feature type="compositionally biased region" description="Basic and acidic residues" evidence="1">
    <location>
        <begin position="226"/>
        <end position="247"/>
    </location>
</feature>
<dbReference type="InterPro" id="IPR043375">
    <property type="entry name" value="FSCB"/>
</dbReference>
<dbReference type="InterPro" id="IPR010750">
    <property type="entry name" value="SGF29_tudor-like_dom"/>
</dbReference>
<feature type="region of interest" description="Disordered" evidence="1">
    <location>
        <begin position="211"/>
        <end position="247"/>
    </location>
</feature>
<dbReference type="PANTHER" id="PTHR36135:SF1">
    <property type="entry name" value="FIBROUS SHEATH CABYR-BINDING PROTEIN"/>
    <property type="match status" value="1"/>
</dbReference>
<dbReference type="EMBL" id="JBGBPQ010000001">
    <property type="protein sequence ID" value="KAL1529960.1"/>
    <property type="molecule type" value="Genomic_DNA"/>
</dbReference>
<dbReference type="Pfam" id="PF07039">
    <property type="entry name" value="SGF29_Tudor"/>
    <property type="match status" value="1"/>
</dbReference>
<gene>
    <name evidence="3" type="ORF">AB1Y20_000887</name>
</gene>
<dbReference type="PROSITE" id="PS51518">
    <property type="entry name" value="SGF29_C"/>
    <property type="match status" value="1"/>
</dbReference>